<evidence type="ECO:0000256" key="4">
    <source>
        <dbReference type="ARBA" id="ARBA00022801"/>
    </source>
</evidence>
<keyword evidence="4 8" id="KW-0378">Hydrolase</keyword>
<dbReference type="NCBIfam" id="TIGR00632">
    <property type="entry name" value="vsr"/>
    <property type="match status" value="1"/>
</dbReference>
<dbReference type="Proteomes" id="UP000582837">
    <property type="component" value="Unassembled WGS sequence"/>
</dbReference>
<comment type="caution">
    <text evidence="8">The sequence shown here is derived from an EMBL/GenBank/DDBJ whole genome shotgun (WGS) entry which is preliminary data.</text>
</comment>
<dbReference type="InterPro" id="IPR011335">
    <property type="entry name" value="Restrct_endonuc-II-like"/>
</dbReference>
<comment type="similarity">
    <text evidence="6">Belongs to the Vsr family.</text>
</comment>
<dbReference type="InterPro" id="IPR007569">
    <property type="entry name" value="DUF559"/>
</dbReference>
<organism evidence="8 9">
    <name type="scientific">Longimicrobium terrae</name>
    <dbReference type="NCBI Taxonomy" id="1639882"/>
    <lineage>
        <taxon>Bacteria</taxon>
        <taxon>Pseudomonadati</taxon>
        <taxon>Gemmatimonadota</taxon>
        <taxon>Longimicrobiia</taxon>
        <taxon>Longimicrobiales</taxon>
        <taxon>Longimicrobiaceae</taxon>
        <taxon>Longimicrobium</taxon>
    </lineage>
</organism>
<evidence type="ECO:0000256" key="5">
    <source>
        <dbReference type="ARBA" id="ARBA00023204"/>
    </source>
</evidence>
<dbReference type="EMBL" id="JACHIA010000005">
    <property type="protein sequence ID" value="MBB6070482.1"/>
    <property type="molecule type" value="Genomic_DNA"/>
</dbReference>
<keyword evidence="2 8" id="KW-0255">Endonuclease</keyword>
<evidence type="ECO:0000313" key="8">
    <source>
        <dbReference type="EMBL" id="MBB6070482.1"/>
    </source>
</evidence>
<evidence type="ECO:0000259" key="7">
    <source>
        <dbReference type="Pfam" id="PF04480"/>
    </source>
</evidence>
<dbReference type="CDD" id="cd00221">
    <property type="entry name" value="Vsr"/>
    <property type="match status" value="1"/>
</dbReference>
<dbReference type="InterPro" id="IPR004603">
    <property type="entry name" value="DNA_mismatch_endonuc_vsr"/>
</dbReference>
<name>A0A841GXL5_9BACT</name>
<dbReference type="AlphaFoldDB" id="A0A841GXL5"/>
<dbReference type="SUPFAM" id="SSF52980">
    <property type="entry name" value="Restriction endonuclease-like"/>
    <property type="match status" value="1"/>
</dbReference>
<dbReference type="GO" id="GO:0016787">
    <property type="term" value="F:hydrolase activity"/>
    <property type="evidence" value="ECO:0007669"/>
    <property type="project" value="UniProtKB-KW"/>
</dbReference>
<dbReference type="Gene3D" id="3.40.960.10">
    <property type="entry name" value="VSR Endonuclease"/>
    <property type="match status" value="1"/>
</dbReference>
<keyword evidence="1" id="KW-0540">Nuclease</keyword>
<evidence type="ECO:0000256" key="6">
    <source>
        <dbReference type="ARBA" id="ARBA00029466"/>
    </source>
</evidence>
<evidence type="ECO:0000256" key="1">
    <source>
        <dbReference type="ARBA" id="ARBA00022722"/>
    </source>
</evidence>
<protein>
    <submittedName>
        <fullName evidence="8">DNA mismatch endonuclease (Patch repair protein)</fullName>
        <ecNumber evidence="8">3.1.-.-</ecNumber>
    </submittedName>
</protein>
<dbReference type="GO" id="GO:0004519">
    <property type="term" value="F:endonuclease activity"/>
    <property type="evidence" value="ECO:0007669"/>
    <property type="project" value="UniProtKB-KW"/>
</dbReference>
<dbReference type="GO" id="GO:0006298">
    <property type="term" value="P:mismatch repair"/>
    <property type="evidence" value="ECO:0007669"/>
    <property type="project" value="InterPro"/>
</dbReference>
<keyword evidence="3" id="KW-0227">DNA damage</keyword>
<keyword evidence="9" id="KW-1185">Reference proteome</keyword>
<gene>
    <name evidence="8" type="ORF">HNQ61_002103</name>
</gene>
<evidence type="ECO:0000256" key="3">
    <source>
        <dbReference type="ARBA" id="ARBA00022763"/>
    </source>
</evidence>
<dbReference type="RefSeq" id="WP_170034298.1">
    <property type="nucleotide sequence ID" value="NZ_JABDTL010000001.1"/>
</dbReference>
<sequence length="157" mass="18207">MSSYRPKPRDEIARNMSAIRSKDNRTEVALRKILHRRGLRYRTYYTGLPGKPDIVFPRQRLAVFIDGDYWHGRLLREKGLDAVVAKIKSPNREYWVRKFQRNVARDDFVTSELRAKGWTVLRFWESDTKRDIEGVAQVITAAVRGTLASNTNGPATE</sequence>
<proteinExistence type="inferred from homology"/>
<accession>A0A841GXL5</accession>
<evidence type="ECO:0000256" key="2">
    <source>
        <dbReference type="ARBA" id="ARBA00022759"/>
    </source>
</evidence>
<dbReference type="Pfam" id="PF03852">
    <property type="entry name" value="Vsr"/>
    <property type="match status" value="1"/>
</dbReference>
<dbReference type="Pfam" id="PF04480">
    <property type="entry name" value="DUF559"/>
    <property type="match status" value="1"/>
</dbReference>
<reference evidence="8 9" key="1">
    <citation type="submission" date="2020-08" db="EMBL/GenBank/DDBJ databases">
        <title>Genomic Encyclopedia of Type Strains, Phase IV (KMG-IV): sequencing the most valuable type-strain genomes for metagenomic binning, comparative biology and taxonomic classification.</title>
        <authorList>
            <person name="Goeker M."/>
        </authorList>
    </citation>
    <scope>NUCLEOTIDE SEQUENCE [LARGE SCALE GENOMIC DNA]</scope>
    <source>
        <strain evidence="8 9">DSM 29007</strain>
    </source>
</reference>
<evidence type="ECO:0000313" key="9">
    <source>
        <dbReference type="Proteomes" id="UP000582837"/>
    </source>
</evidence>
<keyword evidence="5" id="KW-0234">DNA repair</keyword>
<dbReference type="EC" id="3.1.-.-" evidence="8"/>
<feature type="domain" description="DUF559" evidence="7">
    <location>
        <begin position="101"/>
        <end position="143"/>
    </location>
</feature>